<feature type="compositionally biased region" description="Basic and acidic residues" evidence="1">
    <location>
        <begin position="93"/>
        <end position="103"/>
    </location>
</feature>
<protein>
    <recommendedName>
        <fullName evidence="2">Transposase MuDR plant domain-containing protein</fullName>
    </recommendedName>
</protein>
<dbReference type="Proteomes" id="UP000289738">
    <property type="component" value="Chromosome B01"/>
</dbReference>
<evidence type="ECO:0000313" key="3">
    <source>
        <dbReference type="EMBL" id="RYR32034.1"/>
    </source>
</evidence>
<dbReference type="SUPFAM" id="SSF57756">
    <property type="entry name" value="Retrovirus zinc finger-like domains"/>
    <property type="match status" value="1"/>
</dbReference>
<dbReference type="GO" id="GO:0008270">
    <property type="term" value="F:zinc ion binding"/>
    <property type="evidence" value="ECO:0007669"/>
    <property type="project" value="InterPro"/>
</dbReference>
<proteinExistence type="predicted"/>
<dbReference type="InterPro" id="IPR004332">
    <property type="entry name" value="Transposase_MuDR"/>
</dbReference>
<evidence type="ECO:0000313" key="4">
    <source>
        <dbReference type="Proteomes" id="UP000289738"/>
    </source>
</evidence>
<feature type="region of interest" description="Disordered" evidence="1">
    <location>
        <begin position="88"/>
        <end position="124"/>
    </location>
</feature>
<organism evidence="3 4">
    <name type="scientific">Arachis hypogaea</name>
    <name type="common">Peanut</name>
    <dbReference type="NCBI Taxonomy" id="3818"/>
    <lineage>
        <taxon>Eukaryota</taxon>
        <taxon>Viridiplantae</taxon>
        <taxon>Streptophyta</taxon>
        <taxon>Embryophyta</taxon>
        <taxon>Tracheophyta</taxon>
        <taxon>Spermatophyta</taxon>
        <taxon>Magnoliopsida</taxon>
        <taxon>eudicotyledons</taxon>
        <taxon>Gunneridae</taxon>
        <taxon>Pentapetalae</taxon>
        <taxon>rosids</taxon>
        <taxon>fabids</taxon>
        <taxon>Fabales</taxon>
        <taxon>Fabaceae</taxon>
        <taxon>Papilionoideae</taxon>
        <taxon>50 kb inversion clade</taxon>
        <taxon>dalbergioids sensu lato</taxon>
        <taxon>Dalbergieae</taxon>
        <taxon>Pterocarpus clade</taxon>
        <taxon>Arachis</taxon>
    </lineage>
</organism>
<dbReference type="EMBL" id="SDMP01000011">
    <property type="protein sequence ID" value="RYR32034.1"/>
    <property type="molecule type" value="Genomic_DNA"/>
</dbReference>
<dbReference type="AlphaFoldDB" id="A0A445B031"/>
<reference evidence="3 4" key="1">
    <citation type="submission" date="2019-01" db="EMBL/GenBank/DDBJ databases">
        <title>Sequencing of cultivated peanut Arachis hypogaea provides insights into genome evolution and oil improvement.</title>
        <authorList>
            <person name="Chen X."/>
        </authorList>
    </citation>
    <scope>NUCLEOTIDE SEQUENCE [LARGE SCALE GENOMIC DNA]</scope>
    <source>
        <strain evidence="4">cv. Fuhuasheng</strain>
        <tissue evidence="3">Leaves</tissue>
    </source>
</reference>
<evidence type="ECO:0000256" key="1">
    <source>
        <dbReference type="SAM" id="MobiDB-lite"/>
    </source>
</evidence>
<gene>
    <name evidence="3" type="ORF">Ahy_B01g057018</name>
</gene>
<dbReference type="Pfam" id="PF03108">
    <property type="entry name" value="DBD_Tnp_Mut"/>
    <property type="match status" value="1"/>
</dbReference>
<name>A0A445B031_ARAHY</name>
<comment type="caution">
    <text evidence="3">The sequence shown here is derived from an EMBL/GenBank/DDBJ whole genome shotgun (WGS) entry which is preliminary data.</text>
</comment>
<accession>A0A445B031</accession>
<evidence type="ECO:0000259" key="2">
    <source>
        <dbReference type="Pfam" id="PF03108"/>
    </source>
</evidence>
<keyword evidence="4" id="KW-1185">Reference proteome</keyword>
<feature type="domain" description="Transposase MuDR plant" evidence="2">
    <location>
        <begin position="2"/>
        <end position="55"/>
    </location>
</feature>
<dbReference type="InterPro" id="IPR036875">
    <property type="entry name" value="Znf_CCHC_sf"/>
</dbReference>
<sequence length="156" mass="18866">MVFNSKHDFMVATRDYTIQWDRTITFIKNDKVRCRAICKNEDCPWLVYCAINKHDRSWQIKTLVDNHTCGRKRKNRWTVNKLHLKLRKHPIIKHREPKPERPTTKRRKDKNEGPSGTRSKMKRKYNPIRCMFCSEVGHNKRTCKKKKQMEAEEQAR</sequence>
<dbReference type="GO" id="GO:0003676">
    <property type="term" value="F:nucleic acid binding"/>
    <property type="evidence" value="ECO:0007669"/>
    <property type="project" value="InterPro"/>
</dbReference>